<keyword evidence="3" id="KW-1185">Reference proteome</keyword>
<protein>
    <submittedName>
        <fullName evidence="2">Uncharacterized protein</fullName>
    </submittedName>
</protein>
<accession>A0A2P5BKG8</accession>
<dbReference type="EMBL" id="JXTB01000264">
    <property type="protein sequence ID" value="PON49263.1"/>
    <property type="molecule type" value="Genomic_DNA"/>
</dbReference>
<organism evidence="2 3">
    <name type="scientific">Parasponia andersonii</name>
    <name type="common">Sponia andersonii</name>
    <dbReference type="NCBI Taxonomy" id="3476"/>
    <lineage>
        <taxon>Eukaryota</taxon>
        <taxon>Viridiplantae</taxon>
        <taxon>Streptophyta</taxon>
        <taxon>Embryophyta</taxon>
        <taxon>Tracheophyta</taxon>
        <taxon>Spermatophyta</taxon>
        <taxon>Magnoliopsida</taxon>
        <taxon>eudicotyledons</taxon>
        <taxon>Gunneridae</taxon>
        <taxon>Pentapetalae</taxon>
        <taxon>rosids</taxon>
        <taxon>fabids</taxon>
        <taxon>Rosales</taxon>
        <taxon>Cannabaceae</taxon>
        <taxon>Parasponia</taxon>
    </lineage>
</organism>
<evidence type="ECO:0000256" key="1">
    <source>
        <dbReference type="SAM" id="MobiDB-lite"/>
    </source>
</evidence>
<evidence type="ECO:0000313" key="3">
    <source>
        <dbReference type="Proteomes" id="UP000237105"/>
    </source>
</evidence>
<sequence length="128" mass="14353">MIPKDLYVMQAGESFEDLTFDPQIESFSSQRLEELSAISTWVRPDIDGATIDAITVDDDANFEIASFEENAFEDYDSLECDTKTNEKNICEGSSSSYSDSESGSSSSTEDEFTSSDEKHNHMFKVKQE</sequence>
<dbReference type="Proteomes" id="UP000237105">
    <property type="component" value="Unassembled WGS sequence"/>
</dbReference>
<feature type="compositionally biased region" description="Low complexity" evidence="1">
    <location>
        <begin position="91"/>
        <end position="107"/>
    </location>
</feature>
<name>A0A2P5BKG8_PARAD</name>
<feature type="compositionally biased region" description="Basic and acidic residues" evidence="1">
    <location>
        <begin position="115"/>
        <end position="128"/>
    </location>
</feature>
<gene>
    <name evidence="2" type="ORF">PanWU01x14_231380</name>
</gene>
<proteinExistence type="predicted"/>
<dbReference type="AlphaFoldDB" id="A0A2P5BKG8"/>
<evidence type="ECO:0000313" key="2">
    <source>
        <dbReference type="EMBL" id="PON49263.1"/>
    </source>
</evidence>
<comment type="caution">
    <text evidence="2">The sequence shown here is derived from an EMBL/GenBank/DDBJ whole genome shotgun (WGS) entry which is preliminary data.</text>
</comment>
<feature type="region of interest" description="Disordered" evidence="1">
    <location>
        <begin position="86"/>
        <end position="128"/>
    </location>
</feature>
<reference evidence="3" key="1">
    <citation type="submission" date="2016-06" db="EMBL/GenBank/DDBJ databases">
        <title>Parallel loss of symbiosis genes in relatives of nitrogen-fixing non-legume Parasponia.</title>
        <authorList>
            <person name="Van Velzen R."/>
            <person name="Holmer R."/>
            <person name="Bu F."/>
            <person name="Rutten L."/>
            <person name="Van Zeijl A."/>
            <person name="Liu W."/>
            <person name="Santuari L."/>
            <person name="Cao Q."/>
            <person name="Sharma T."/>
            <person name="Shen D."/>
            <person name="Roswanjaya Y."/>
            <person name="Wardhani T."/>
            <person name="Kalhor M.S."/>
            <person name="Jansen J."/>
            <person name="Van den Hoogen J."/>
            <person name="Gungor B."/>
            <person name="Hartog M."/>
            <person name="Hontelez J."/>
            <person name="Verver J."/>
            <person name="Yang W.-C."/>
            <person name="Schijlen E."/>
            <person name="Repin R."/>
            <person name="Schilthuizen M."/>
            <person name="Schranz E."/>
            <person name="Heidstra R."/>
            <person name="Miyata K."/>
            <person name="Fedorova E."/>
            <person name="Kohlen W."/>
            <person name="Bisseling T."/>
            <person name="Smit S."/>
            <person name="Geurts R."/>
        </authorList>
    </citation>
    <scope>NUCLEOTIDE SEQUENCE [LARGE SCALE GENOMIC DNA]</scope>
    <source>
        <strain evidence="3">cv. WU1-14</strain>
    </source>
</reference>